<proteinExistence type="predicted"/>
<dbReference type="GeneTree" id="ENSGT01040000240582"/>
<accession>A0A803Y1C3</accession>
<dbReference type="Ensembl" id="ENSMGAT00000037108.1">
    <property type="protein sequence ID" value="ENSMGAP00000025570.1"/>
    <property type="gene ID" value="ENSMGAG00000019118.1"/>
</dbReference>
<evidence type="ECO:0000313" key="1">
    <source>
        <dbReference type="Ensembl" id="ENSMGAP00000025570.1"/>
    </source>
</evidence>
<name>A0A803Y1C3_MELGA</name>
<organism evidence="1 2">
    <name type="scientific">Meleagris gallopavo</name>
    <name type="common">Wild turkey</name>
    <dbReference type="NCBI Taxonomy" id="9103"/>
    <lineage>
        <taxon>Eukaryota</taxon>
        <taxon>Metazoa</taxon>
        <taxon>Chordata</taxon>
        <taxon>Craniata</taxon>
        <taxon>Vertebrata</taxon>
        <taxon>Euteleostomi</taxon>
        <taxon>Archelosauria</taxon>
        <taxon>Archosauria</taxon>
        <taxon>Dinosauria</taxon>
        <taxon>Saurischia</taxon>
        <taxon>Theropoda</taxon>
        <taxon>Coelurosauria</taxon>
        <taxon>Aves</taxon>
        <taxon>Neognathae</taxon>
        <taxon>Galloanserae</taxon>
        <taxon>Galliformes</taxon>
        <taxon>Phasianidae</taxon>
        <taxon>Meleagridinae</taxon>
        <taxon>Meleagris</taxon>
    </lineage>
</organism>
<evidence type="ECO:0000313" key="2">
    <source>
        <dbReference type="Proteomes" id="UP000001645"/>
    </source>
</evidence>
<keyword evidence="2" id="KW-1185">Reference proteome</keyword>
<dbReference type="AlphaFoldDB" id="A0A803Y1C3"/>
<dbReference type="Proteomes" id="UP000001645">
    <property type="component" value="Chromosome Z"/>
</dbReference>
<sequence length="150" mass="17070">DCPFVSKDLKVSEEYQRSSCHDLAHVAWRLQRNIELKGLRVDLKLSPTEFLFTGKLGKQHLNARLVRKIIQIVCAEMLNIDRGVLALGLDCWKRPVGYFSCQLDNVSKGQPSCLRAMTATVFLMQEDRKLALEQKKMTALVMCMVTVTVE</sequence>
<reference evidence="1" key="2">
    <citation type="submission" date="2025-08" db="UniProtKB">
        <authorList>
            <consortium name="Ensembl"/>
        </authorList>
    </citation>
    <scope>IDENTIFICATION</scope>
</reference>
<reference evidence="1 2" key="1">
    <citation type="journal article" date="2010" name="PLoS Biol.">
        <title>Multi-platform next-generation sequencing of the domestic turkey (Meleagris gallopavo): genome assembly and analysis.</title>
        <authorList>
            <person name="Dalloul R.A."/>
            <person name="Long J.A."/>
            <person name="Zimin A.V."/>
            <person name="Aslam L."/>
            <person name="Beal K."/>
            <person name="Blomberg L.A."/>
            <person name="Bouffard P."/>
            <person name="Burt D.W."/>
            <person name="Crasta O."/>
            <person name="Crooijmans R.P."/>
            <person name="Cooper K."/>
            <person name="Coulombe R.A."/>
            <person name="De S."/>
            <person name="Delany M.E."/>
            <person name="Dodgson J.B."/>
            <person name="Dong J.J."/>
            <person name="Evans C."/>
            <person name="Frederickson K.M."/>
            <person name="Flicek P."/>
            <person name="Florea L."/>
            <person name="Folkerts O."/>
            <person name="Groenen M.A."/>
            <person name="Harkins T.T."/>
            <person name="Herrero J."/>
            <person name="Hoffmann S."/>
            <person name="Megens H.J."/>
            <person name="Jiang A."/>
            <person name="de Jong P."/>
            <person name="Kaiser P."/>
            <person name="Kim H."/>
            <person name="Kim K.W."/>
            <person name="Kim S."/>
            <person name="Langenberger D."/>
            <person name="Lee M.K."/>
            <person name="Lee T."/>
            <person name="Mane S."/>
            <person name="Marcais G."/>
            <person name="Marz M."/>
            <person name="McElroy A.P."/>
            <person name="Modise T."/>
            <person name="Nefedov M."/>
            <person name="Notredame C."/>
            <person name="Paton I.R."/>
            <person name="Payne W.S."/>
            <person name="Pertea G."/>
            <person name="Prickett D."/>
            <person name="Puiu D."/>
            <person name="Qioa D."/>
            <person name="Raineri E."/>
            <person name="Ruffier M."/>
            <person name="Salzberg S.L."/>
            <person name="Schatz M.C."/>
            <person name="Scheuring C."/>
            <person name="Schmidt C.J."/>
            <person name="Schroeder S."/>
            <person name="Searle S.M."/>
            <person name="Smith E.J."/>
            <person name="Smith J."/>
            <person name="Sonstegard T.S."/>
            <person name="Stadler P.F."/>
            <person name="Tafer H."/>
            <person name="Tu Z.J."/>
            <person name="Van Tassell C.P."/>
            <person name="Vilella A.J."/>
            <person name="Williams K.P."/>
            <person name="Yorke J.A."/>
            <person name="Zhang L."/>
            <person name="Zhang H.B."/>
            <person name="Zhang X."/>
            <person name="Zhang Y."/>
            <person name="Reed K.M."/>
        </authorList>
    </citation>
    <scope>NUCLEOTIDE SEQUENCE [LARGE SCALE GENOMIC DNA]</scope>
</reference>
<reference evidence="1" key="3">
    <citation type="submission" date="2025-09" db="UniProtKB">
        <authorList>
            <consortium name="Ensembl"/>
        </authorList>
    </citation>
    <scope>IDENTIFICATION</scope>
</reference>
<dbReference type="InParanoid" id="A0A803Y1C3"/>
<protein>
    <submittedName>
        <fullName evidence="1">Uncharacterized protein</fullName>
    </submittedName>
</protein>
<dbReference type="Gene3D" id="3.10.20.370">
    <property type="match status" value="1"/>
</dbReference>